<dbReference type="EMBL" id="BJUN01000021">
    <property type="protein sequence ID" value="GEK59894.1"/>
    <property type="molecule type" value="Genomic_DNA"/>
</dbReference>
<name>A0A510Y946_MARHA</name>
<comment type="caution">
    <text evidence="3">The sequence shown here is derived from an EMBL/GenBank/DDBJ whole genome shotgun (WGS) entry which is preliminary data.</text>
</comment>
<dbReference type="Proteomes" id="UP000321051">
    <property type="component" value="Unassembled WGS sequence"/>
</dbReference>
<feature type="compositionally biased region" description="Polar residues" evidence="1">
    <location>
        <begin position="32"/>
        <end position="49"/>
    </location>
</feature>
<feature type="signal peptide" evidence="2">
    <location>
        <begin position="1"/>
        <end position="23"/>
    </location>
</feature>
<feature type="chain" id="PRO_5039114692" evidence="2">
    <location>
        <begin position="24"/>
        <end position="171"/>
    </location>
</feature>
<dbReference type="OrthoDB" id="2974092at2"/>
<keyword evidence="2" id="KW-0732">Signal</keyword>
<organism evidence="3 4">
    <name type="scientific">Marinococcus halophilus</name>
    <dbReference type="NCBI Taxonomy" id="1371"/>
    <lineage>
        <taxon>Bacteria</taxon>
        <taxon>Bacillati</taxon>
        <taxon>Bacillota</taxon>
        <taxon>Bacilli</taxon>
        <taxon>Bacillales</taxon>
        <taxon>Bacillaceae</taxon>
        <taxon>Marinococcus</taxon>
    </lineage>
</organism>
<keyword evidence="4" id="KW-1185">Reference proteome</keyword>
<dbReference type="AlphaFoldDB" id="A0A510Y946"/>
<gene>
    <name evidence="3" type="ORF">MHA01_27990</name>
</gene>
<evidence type="ECO:0000256" key="1">
    <source>
        <dbReference type="SAM" id="MobiDB-lite"/>
    </source>
</evidence>
<sequence>MFSWKKKFIIISSASAITLSSVAAYLSSTLASGQETPNTHSSEEQSAGALTQEEKEAIDTIYEQEFDTDQDEVVKGKATITLKAAKKAIESNKTKIDNAIDTAIDKTPGLSKSKKSQYKKAITAAGIAKYLGSVTGTFDSAQAATEHYLMNQGVPGWVAKPVVRTIFFIIT</sequence>
<evidence type="ECO:0000313" key="4">
    <source>
        <dbReference type="Proteomes" id="UP000321051"/>
    </source>
</evidence>
<dbReference type="RefSeq" id="WP_094908902.1">
    <property type="nucleotide sequence ID" value="NZ_BJUN01000021.1"/>
</dbReference>
<feature type="region of interest" description="Disordered" evidence="1">
    <location>
        <begin position="32"/>
        <end position="52"/>
    </location>
</feature>
<protein>
    <submittedName>
        <fullName evidence="3">Uncharacterized protein</fullName>
    </submittedName>
</protein>
<evidence type="ECO:0000256" key="2">
    <source>
        <dbReference type="SAM" id="SignalP"/>
    </source>
</evidence>
<evidence type="ECO:0000313" key="3">
    <source>
        <dbReference type="EMBL" id="GEK59894.1"/>
    </source>
</evidence>
<proteinExistence type="predicted"/>
<accession>A0A510Y946</accession>
<reference evidence="3 4" key="1">
    <citation type="submission" date="2019-07" db="EMBL/GenBank/DDBJ databases">
        <title>Whole genome shotgun sequence of Marinococcus halophilus NBRC 102359.</title>
        <authorList>
            <person name="Hosoyama A."/>
            <person name="Uohara A."/>
            <person name="Ohji S."/>
            <person name="Ichikawa N."/>
        </authorList>
    </citation>
    <scope>NUCLEOTIDE SEQUENCE [LARGE SCALE GENOMIC DNA]</scope>
    <source>
        <strain evidence="3 4">NBRC 102359</strain>
    </source>
</reference>